<protein>
    <recommendedName>
        <fullName evidence="3">BZIP domain-containing protein</fullName>
    </recommendedName>
</protein>
<reference evidence="2" key="2">
    <citation type="journal article" date="2018" name="Nat. Commun.">
        <title>Extreme sensitivity to ultraviolet light in the fungal pathogen causing white-nose syndrome of bats.</title>
        <authorList>
            <person name="Palmer J.M."/>
            <person name="Drees K.P."/>
            <person name="Foster J.T."/>
            <person name="Lindner D.L."/>
        </authorList>
    </citation>
    <scope>NUCLEOTIDE SEQUENCE [LARGE SCALE GENOMIC DNA]</scope>
    <source>
        <strain evidence="2">UAMH 10579</strain>
    </source>
</reference>
<keyword evidence="2" id="KW-1185">Reference proteome</keyword>
<name>A0A1B8GNL0_9PEZI</name>
<organism evidence="1 2">
    <name type="scientific">Pseudogymnoascus verrucosus</name>
    <dbReference type="NCBI Taxonomy" id="342668"/>
    <lineage>
        <taxon>Eukaryota</taxon>
        <taxon>Fungi</taxon>
        <taxon>Dikarya</taxon>
        <taxon>Ascomycota</taxon>
        <taxon>Pezizomycotina</taxon>
        <taxon>Leotiomycetes</taxon>
        <taxon>Thelebolales</taxon>
        <taxon>Thelebolaceae</taxon>
        <taxon>Pseudogymnoascus</taxon>
    </lineage>
</organism>
<sequence>MLAIMPKTPKTQARATTVFDGDSKCQAPVKPWSSGRVMTKEQRARKRAVDRLAQRGKRREREARITQLEAELAAARCSQSAYTARPNQGEEERVHNALQFDTVVADMDLAHIIDPAVWFEPQAAGLNASEARDPTEHDLIEQLSPSAFMPTAHITQNALAGAILPSEHYTPHTFALPSPNNLLHTSRIDDALRRQSSCSSMINSSFGIDIFASNSAADLQYLSPLEDGYESQTITEGPIFSPLPVFSNTNTTTTQPYESRKITASCNVELSRVLHLHRRDVILQEQANEDFLIRAILYGWETVECQHTICPLRRTLRRIDDLIFRDTSDITRLVMLATIYKMLICRVKAESYQELPQWYRPRPTQKQFPHDYVMDYFAWPGLRERLVLSERYILTESFWQTFAHSFRFHWPYGLGEAFATDKKSGYVRFSGTFWNHLLEIRHWRMDVGFLEMFPEFYDDVTPVEKICPQLELPRRTSCWNTELWEDERNGEGQSGARSSQGLD</sequence>
<evidence type="ECO:0000313" key="1">
    <source>
        <dbReference type="EMBL" id="OBT97397.2"/>
    </source>
</evidence>
<reference evidence="1 2" key="1">
    <citation type="submission" date="2016-03" db="EMBL/GenBank/DDBJ databases">
        <title>Comparative genomics of Pseudogymnoascus destructans, the fungus causing white-nose syndrome of bats.</title>
        <authorList>
            <person name="Palmer J.M."/>
            <person name="Drees K.P."/>
            <person name="Foster J.T."/>
            <person name="Lindner D.L."/>
        </authorList>
    </citation>
    <scope>NUCLEOTIDE SEQUENCE [LARGE SCALE GENOMIC DNA]</scope>
    <source>
        <strain evidence="1 2">UAMH 10579</strain>
    </source>
</reference>
<dbReference type="InterPro" id="IPR021833">
    <property type="entry name" value="DUF3425"/>
</dbReference>
<dbReference type="AlphaFoldDB" id="A0A1B8GNL0"/>
<evidence type="ECO:0000313" key="2">
    <source>
        <dbReference type="Proteomes" id="UP000091956"/>
    </source>
</evidence>
<dbReference type="PANTHER" id="PTHR37012:SF7">
    <property type="entry name" value="B-ZIP TRANSCRIPTION FACTOR (EUROFUNG)-RELATED"/>
    <property type="match status" value="1"/>
</dbReference>
<accession>A0A1B8GNL0</accession>
<proteinExistence type="predicted"/>
<evidence type="ECO:0008006" key="3">
    <source>
        <dbReference type="Google" id="ProtNLM"/>
    </source>
</evidence>
<dbReference type="PANTHER" id="PTHR37012">
    <property type="entry name" value="B-ZIP TRANSCRIPTION FACTOR (EUROFUNG)-RELATED"/>
    <property type="match status" value="1"/>
</dbReference>
<gene>
    <name evidence="1" type="ORF">VE01_04310</name>
</gene>
<dbReference type="RefSeq" id="XP_018131130.2">
    <property type="nucleotide sequence ID" value="XM_018273785.2"/>
</dbReference>
<dbReference type="Pfam" id="PF11905">
    <property type="entry name" value="DUF3425"/>
    <property type="match status" value="1"/>
</dbReference>
<dbReference type="EMBL" id="KV460222">
    <property type="protein sequence ID" value="OBT97397.2"/>
    <property type="molecule type" value="Genomic_DNA"/>
</dbReference>
<dbReference type="GeneID" id="28837696"/>
<dbReference type="Proteomes" id="UP000091956">
    <property type="component" value="Unassembled WGS sequence"/>
</dbReference>